<protein>
    <submittedName>
        <fullName evidence="2">Beta-lactamase family protein</fullName>
    </submittedName>
</protein>
<dbReference type="InterPro" id="IPR052907">
    <property type="entry name" value="Beta-lactamase/esterase"/>
</dbReference>
<name>A0A5N0UV32_9PSEU</name>
<dbReference type="PANTHER" id="PTHR43319">
    <property type="entry name" value="BETA-LACTAMASE-RELATED"/>
    <property type="match status" value="1"/>
</dbReference>
<gene>
    <name evidence="2" type="ORF">FPZ12_026875</name>
</gene>
<keyword evidence="3" id="KW-1185">Reference proteome</keyword>
<dbReference type="Pfam" id="PF00144">
    <property type="entry name" value="Beta-lactamase"/>
    <property type="match status" value="1"/>
</dbReference>
<evidence type="ECO:0000313" key="3">
    <source>
        <dbReference type="Proteomes" id="UP000319769"/>
    </source>
</evidence>
<dbReference type="Gene3D" id="3.40.710.10">
    <property type="entry name" value="DD-peptidase/beta-lactamase superfamily"/>
    <property type="match status" value="1"/>
</dbReference>
<evidence type="ECO:0000259" key="1">
    <source>
        <dbReference type="Pfam" id="PF00144"/>
    </source>
</evidence>
<dbReference type="SUPFAM" id="SSF56601">
    <property type="entry name" value="beta-lactamase/transpeptidase-like"/>
    <property type="match status" value="1"/>
</dbReference>
<dbReference type="EMBL" id="VMNW02000047">
    <property type="protein sequence ID" value="KAA9156665.1"/>
    <property type="molecule type" value="Genomic_DNA"/>
</dbReference>
<dbReference type="RefSeq" id="WP_144758008.1">
    <property type="nucleotide sequence ID" value="NZ_VMNW02000047.1"/>
</dbReference>
<feature type="domain" description="Beta-lactamase-related" evidence="1">
    <location>
        <begin position="18"/>
        <end position="355"/>
    </location>
</feature>
<comment type="caution">
    <text evidence="2">The sequence shown here is derived from an EMBL/GenBank/DDBJ whole genome shotgun (WGS) entry which is preliminary data.</text>
</comment>
<proteinExistence type="predicted"/>
<evidence type="ECO:0000313" key="2">
    <source>
        <dbReference type="EMBL" id="KAA9156665.1"/>
    </source>
</evidence>
<dbReference type="OrthoDB" id="3422781at2"/>
<organism evidence="2 3">
    <name type="scientific">Amycolatopsis acidicola</name>
    <dbReference type="NCBI Taxonomy" id="2596893"/>
    <lineage>
        <taxon>Bacteria</taxon>
        <taxon>Bacillati</taxon>
        <taxon>Actinomycetota</taxon>
        <taxon>Actinomycetes</taxon>
        <taxon>Pseudonocardiales</taxon>
        <taxon>Pseudonocardiaceae</taxon>
        <taxon>Amycolatopsis</taxon>
    </lineage>
</organism>
<dbReference type="InterPro" id="IPR001466">
    <property type="entry name" value="Beta-lactam-related"/>
</dbReference>
<reference evidence="2" key="1">
    <citation type="submission" date="2019-09" db="EMBL/GenBank/DDBJ databases">
        <authorList>
            <person name="Teo W.F.A."/>
            <person name="Duangmal K."/>
        </authorList>
    </citation>
    <scope>NUCLEOTIDE SEQUENCE [LARGE SCALE GENOMIC DNA]</scope>
    <source>
        <strain evidence="2">K81G1</strain>
    </source>
</reference>
<dbReference type="Proteomes" id="UP000319769">
    <property type="component" value="Unassembled WGS sequence"/>
</dbReference>
<dbReference type="AlphaFoldDB" id="A0A5N0UV32"/>
<accession>A0A5N0UV32</accession>
<dbReference type="InterPro" id="IPR012338">
    <property type="entry name" value="Beta-lactam/transpept-like"/>
</dbReference>
<sequence length="361" mass="38596">MSVAQGFCDARFSPVWELLESRLADGREEGASVCVIRDGATVVDLWGGWPRDSLVTTWSLTKTMVALVALALIDRGVLDPDAPVAKYWPGFPGDVLVRHVLGHTSGLCGWDETVALEDIYDTERAAALLAAQQPWWRPGDGSGYQAVSHGHLVGELVRRTTGRSLGTVLREEFAGPAGADYWLGAPEAVDSRVVPMVPPSSAGPVPSDRVAVRTLTNPLIPPSVTTTRPFLAAELGGLNGQGNARSVARLQSILSHEGALGGKQYLSPQAIERVFEVQSDGVDRVLGAHVRFGLGFALPSPAFPAIPRGRVCWWTGFGGSLVVNDLDRRLTFAYVMNRMEPGLVGAPNATAYAEAVYSCVR</sequence>
<dbReference type="PANTHER" id="PTHR43319:SF3">
    <property type="entry name" value="BETA-LACTAMASE-RELATED DOMAIN-CONTAINING PROTEIN"/>
    <property type="match status" value="1"/>
</dbReference>